<keyword evidence="2" id="KW-1185">Reference proteome</keyword>
<gene>
    <name evidence="1" type="ORF">LTR16_002677</name>
</gene>
<protein>
    <submittedName>
        <fullName evidence="1">Uncharacterized protein</fullName>
    </submittedName>
</protein>
<comment type="caution">
    <text evidence="1">The sequence shown here is derived from an EMBL/GenBank/DDBJ whole genome shotgun (WGS) entry which is preliminary data.</text>
</comment>
<evidence type="ECO:0000313" key="1">
    <source>
        <dbReference type="EMBL" id="KAK5128123.1"/>
    </source>
</evidence>
<reference evidence="1 2" key="1">
    <citation type="submission" date="2023-08" db="EMBL/GenBank/DDBJ databases">
        <title>Black Yeasts Isolated from many extreme environments.</title>
        <authorList>
            <person name="Coleine C."/>
            <person name="Stajich J.E."/>
            <person name="Selbmann L."/>
        </authorList>
    </citation>
    <scope>NUCLEOTIDE SEQUENCE [LARGE SCALE GENOMIC DNA]</scope>
    <source>
        <strain evidence="1 2">CCFEE 536</strain>
    </source>
</reference>
<name>A0ABR0KTA8_9PEZI</name>
<feature type="non-terminal residue" evidence="1">
    <location>
        <position position="153"/>
    </location>
</feature>
<proteinExistence type="predicted"/>
<evidence type="ECO:0000313" key="2">
    <source>
        <dbReference type="Proteomes" id="UP001357485"/>
    </source>
</evidence>
<dbReference type="PANTHER" id="PTHR24148">
    <property type="entry name" value="ANKYRIN REPEAT DOMAIN-CONTAINING PROTEIN 39 HOMOLOG-RELATED"/>
    <property type="match status" value="1"/>
</dbReference>
<accession>A0ABR0KTA8</accession>
<dbReference type="Proteomes" id="UP001357485">
    <property type="component" value="Unassembled WGS sequence"/>
</dbReference>
<organism evidence="1 2">
    <name type="scientific">Cryomyces antarcticus</name>
    <dbReference type="NCBI Taxonomy" id="329879"/>
    <lineage>
        <taxon>Eukaryota</taxon>
        <taxon>Fungi</taxon>
        <taxon>Dikarya</taxon>
        <taxon>Ascomycota</taxon>
        <taxon>Pezizomycotina</taxon>
        <taxon>Dothideomycetes</taxon>
        <taxon>Dothideomycetes incertae sedis</taxon>
        <taxon>Cryomyces</taxon>
    </lineage>
</organism>
<dbReference type="InterPro" id="IPR052895">
    <property type="entry name" value="HetReg/Transcr_Mod"/>
</dbReference>
<dbReference type="EMBL" id="JAVRRA010024842">
    <property type="protein sequence ID" value="KAK5128123.1"/>
    <property type="molecule type" value="Genomic_DNA"/>
</dbReference>
<sequence length="153" mass="16766">MGTPMLLDALCTQRSSNATDPKDKVYSLLGVVKNHFLGLPELPTGPGVVIDYSLSVAEIYNGVVRHIVKKTGSLDVLCACQNPERVNAIPTWAPDWSTKRTNGPIKNPDQWGHIHFACRSASIAWWLEPPDDDTLVVNGVYMDTIEEVGAVHT</sequence>
<dbReference type="PANTHER" id="PTHR24148:SF73">
    <property type="entry name" value="HET DOMAIN PROTEIN (AFU_ORTHOLOGUE AFUA_8G01020)"/>
    <property type="match status" value="1"/>
</dbReference>